<evidence type="ECO:0000313" key="4">
    <source>
        <dbReference type="Proteomes" id="UP001651880"/>
    </source>
</evidence>
<reference evidence="3 4" key="1">
    <citation type="submission" date="2021-10" db="EMBL/GenBank/DDBJ databases">
        <title>Lutispora strain m25 sp. nov., a thermophilic, non-spore-forming bacterium isolated from a lab-scale methanogenic bioreactor digesting anaerobic sludge.</title>
        <authorList>
            <person name="El Houari A."/>
            <person name="Mcdonald J."/>
        </authorList>
    </citation>
    <scope>NUCLEOTIDE SEQUENCE [LARGE SCALE GENOMIC DNA]</scope>
    <source>
        <strain evidence="4">m25</strain>
    </source>
</reference>
<comment type="caution">
    <text evidence="3">The sequence shown here is derived from an EMBL/GenBank/DDBJ whole genome shotgun (WGS) entry which is preliminary data.</text>
</comment>
<dbReference type="Pfam" id="PF13649">
    <property type="entry name" value="Methyltransf_25"/>
    <property type="match status" value="1"/>
</dbReference>
<dbReference type="Proteomes" id="UP001651880">
    <property type="component" value="Unassembled WGS sequence"/>
</dbReference>
<dbReference type="InterPro" id="IPR029063">
    <property type="entry name" value="SAM-dependent_MTases_sf"/>
</dbReference>
<dbReference type="RefSeq" id="WP_255227461.1">
    <property type="nucleotide sequence ID" value="NZ_JAJEKE010000008.1"/>
</dbReference>
<dbReference type="GO" id="GO:0032259">
    <property type="term" value="P:methylation"/>
    <property type="evidence" value="ECO:0007669"/>
    <property type="project" value="UniProtKB-KW"/>
</dbReference>
<dbReference type="Gene3D" id="3.40.50.150">
    <property type="entry name" value="Vaccinia Virus protein VP39"/>
    <property type="match status" value="1"/>
</dbReference>
<dbReference type="InterPro" id="IPR041698">
    <property type="entry name" value="Methyltransf_25"/>
</dbReference>
<dbReference type="CDD" id="cd02440">
    <property type="entry name" value="AdoMet_MTases"/>
    <property type="match status" value="1"/>
</dbReference>
<dbReference type="EMBL" id="JAJEKE010000008">
    <property type="protein sequence ID" value="MCQ1529941.1"/>
    <property type="molecule type" value="Genomic_DNA"/>
</dbReference>
<dbReference type="Gene3D" id="2.20.25.110">
    <property type="entry name" value="S-adenosyl-L-methionine-dependent methyltransferases"/>
    <property type="match status" value="1"/>
</dbReference>
<keyword evidence="3" id="KW-0489">Methyltransferase</keyword>
<proteinExistence type="predicted"/>
<evidence type="ECO:0000256" key="1">
    <source>
        <dbReference type="ARBA" id="ARBA00022679"/>
    </source>
</evidence>
<dbReference type="PANTHER" id="PTHR43861">
    <property type="entry name" value="TRANS-ACONITATE 2-METHYLTRANSFERASE-RELATED"/>
    <property type="match status" value="1"/>
</dbReference>
<evidence type="ECO:0000259" key="2">
    <source>
        <dbReference type="Pfam" id="PF13649"/>
    </source>
</evidence>
<protein>
    <submittedName>
        <fullName evidence="3">Methyltransferase domain-containing protein</fullName>
    </submittedName>
</protein>
<gene>
    <name evidence="3" type="ORF">LJD61_10345</name>
</gene>
<keyword evidence="4" id="KW-1185">Reference proteome</keyword>
<feature type="domain" description="Methyltransferase" evidence="2">
    <location>
        <begin position="62"/>
        <end position="152"/>
    </location>
</feature>
<dbReference type="GO" id="GO:0008168">
    <property type="term" value="F:methyltransferase activity"/>
    <property type="evidence" value="ECO:0007669"/>
    <property type="project" value="UniProtKB-KW"/>
</dbReference>
<accession>A0ABT1NI11</accession>
<name>A0ABT1NI11_9FIRM</name>
<keyword evidence="1" id="KW-0808">Transferase</keyword>
<evidence type="ECO:0000313" key="3">
    <source>
        <dbReference type="EMBL" id="MCQ1529941.1"/>
    </source>
</evidence>
<organism evidence="3 4">
    <name type="scientific">Lutispora saccharofermentans</name>
    <dbReference type="NCBI Taxonomy" id="3024236"/>
    <lineage>
        <taxon>Bacteria</taxon>
        <taxon>Bacillati</taxon>
        <taxon>Bacillota</taxon>
        <taxon>Clostridia</taxon>
        <taxon>Lutisporales</taxon>
        <taxon>Lutisporaceae</taxon>
        <taxon>Lutispora</taxon>
    </lineage>
</organism>
<dbReference type="SUPFAM" id="SSF53335">
    <property type="entry name" value="S-adenosyl-L-methionine-dependent methyltransferases"/>
    <property type="match status" value="1"/>
</dbReference>
<sequence length="274" mass="31582">MLVDELKLYHRSDCFIWTDEHISKNMLSAHLDLEGDAASRNIRTIEKTIEWLTDKIPKGGKVLDLGCGPGLYSSLLAKKGYSVTGVDISKQSISYAKNKAMEEDLQIDYRYADYIKDDVGMGYDAVICIYCDFGALTPEEQTILLKKIHCGLSDYGIFIFDVFKIGLCSKMQEYRNWYYAGKETFWCDKPHFVLEEVKHFIDYKTWGSRTIIIEEGKAPKEFIIWDNYYTEDDIEKLLKNNGFKILSINSKLVAENEFTSNDVMFIEAKKSIHA</sequence>